<proteinExistence type="predicted"/>
<organism evidence="1 2">
    <name type="scientific">Paenibacillus zeirhizosphaerae</name>
    <dbReference type="NCBI Taxonomy" id="2987519"/>
    <lineage>
        <taxon>Bacteria</taxon>
        <taxon>Bacillati</taxon>
        <taxon>Bacillota</taxon>
        <taxon>Bacilli</taxon>
        <taxon>Bacillales</taxon>
        <taxon>Paenibacillaceae</taxon>
        <taxon>Paenibacillus</taxon>
    </lineage>
</organism>
<keyword evidence="2" id="KW-1185">Reference proteome</keyword>
<dbReference type="EMBL" id="JAPCKK010000016">
    <property type="protein sequence ID" value="MDP4097635.1"/>
    <property type="molecule type" value="Genomic_DNA"/>
</dbReference>
<protein>
    <submittedName>
        <fullName evidence="1">Uncharacterized protein</fullName>
    </submittedName>
</protein>
<dbReference type="Proteomes" id="UP001241848">
    <property type="component" value="Unassembled WGS sequence"/>
</dbReference>
<accession>A0ABT9FSD2</accession>
<comment type="caution">
    <text evidence="1">The sequence shown here is derived from an EMBL/GenBank/DDBJ whole genome shotgun (WGS) entry which is preliminary data.</text>
</comment>
<gene>
    <name evidence="1" type="ORF">OIN60_12715</name>
</gene>
<dbReference type="RefSeq" id="WP_305755221.1">
    <property type="nucleotide sequence ID" value="NZ_JAPCKK010000016.1"/>
</dbReference>
<evidence type="ECO:0000313" key="2">
    <source>
        <dbReference type="Proteomes" id="UP001241848"/>
    </source>
</evidence>
<reference evidence="1 2" key="1">
    <citation type="submission" date="2022-10" db="EMBL/GenBank/DDBJ databases">
        <title>Paenibacillus description and whole genome data of maize root bacterial community.</title>
        <authorList>
            <person name="Marton D."/>
            <person name="Farkas M."/>
            <person name="Cserhati M."/>
        </authorList>
    </citation>
    <scope>NUCLEOTIDE SEQUENCE [LARGE SCALE GENOMIC DNA]</scope>
    <source>
        <strain evidence="1 2">P96</strain>
    </source>
</reference>
<sequence length="68" mass="7971">MEEKIWRFKTHEGHHEEVVVRASEIRSVYDLLARLRGDESTMTRTEHVSVENCHLKVVEDTLMNTCTS</sequence>
<name>A0ABT9FSD2_9BACL</name>
<evidence type="ECO:0000313" key="1">
    <source>
        <dbReference type="EMBL" id="MDP4097635.1"/>
    </source>
</evidence>